<sequence length="43" mass="4328">MVSVVAGMCGLRGSGSSSPTPRHCVIGVAPVSTSSTLLTRRLV</sequence>
<comment type="caution">
    <text evidence="1">The sequence shown here is derived from an EMBL/GenBank/DDBJ whole genome shotgun (WGS) entry which is preliminary data.</text>
</comment>
<reference evidence="1 2" key="1">
    <citation type="submission" date="2024-06" db="EMBL/GenBank/DDBJ databases">
        <authorList>
            <person name="Bataeva Y.V."/>
            <person name="Grigorian L.N."/>
            <person name="Solomentsev V.I."/>
        </authorList>
    </citation>
    <scope>NUCLEOTIDE SEQUENCE [LARGE SCALE GENOMIC DNA]</scope>
    <source>
        <strain evidence="2">SCPM-O-B-12605 (RCAM04882)</strain>
    </source>
</reference>
<proteinExistence type="predicted"/>
<dbReference type="Proteomes" id="UP001432401">
    <property type="component" value="Unassembled WGS sequence"/>
</dbReference>
<dbReference type="RefSeq" id="WP_352986564.1">
    <property type="nucleotide sequence ID" value="NZ_JBEQNB010000019.1"/>
</dbReference>
<gene>
    <name evidence="1" type="ORF">ABUK86_28235</name>
</gene>
<dbReference type="EMBL" id="JBEQNB010000019">
    <property type="protein sequence ID" value="MES0837691.1"/>
    <property type="molecule type" value="Genomic_DNA"/>
</dbReference>
<evidence type="ECO:0000313" key="2">
    <source>
        <dbReference type="Proteomes" id="UP001432401"/>
    </source>
</evidence>
<evidence type="ECO:0000313" key="1">
    <source>
        <dbReference type="EMBL" id="MES0837691.1"/>
    </source>
</evidence>
<protein>
    <submittedName>
        <fullName evidence="1">Uncharacterized protein</fullName>
    </submittedName>
</protein>
<organism evidence="1 2">
    <name type="scientific">Nocardiopsis tropica</name>
    <dbReference type="NCBI Taxonomy" id="109330"/>
    <lineage>
        <taxon>Bacteria</taxon>
        <taxon>Bacillati</taxon>
        <taxon>Actinomycetota</taxon>
        <taxon>Actinomycetes</taxon>
        <taxon>Streptosporangiales</taxon>
        <taxon>Nocardiopsidaceae</taxon>
        <taxon>Nocardiopsis</taxon>
    </lineage>
</organism>
<accession>A0ABV2A405</accession>
<keyword evidence="2" id="KW-1185">Reference proteome</keyword>
<name>A0ABV2A405_9ACTN</name>